<evidence type="ECO:0000259" key="8">
    <source>
        <dbReference type="Pfam" id="PF00291"/>
    </source>
</evidence>
<comment type="pathway">
    <text evidence="7">Amino-acid degradation; L-threonine degradation via propanoate pathway; propanoate from L-threonine: step 1/4.</text>
</comment>
<name>A0A1H7YRE3_9FIRM</name>
<dbReference type="GO" id="GO:0004794">
    <property type="term" value="F:threonine deaminase activity"/>
    <property type="evidence" value="ECO:0007669"/>
    <property type="project" value="UniProtKB-EC"/>
</dbReference>
<comment type="catalytic activity">
    <reaction evidence="1 7">
        <text>L-threonine = 2-oxobutanoate + NH4(+)</text>
        <dbReference type="Rhea" id="RHEA:22108"/>
        <dbReference type="ChEBI" id="CHEBI:16763"/>
        <dbReference type="ChEBI" id="CHEBI:28938"/>
        <dbReference type="ChEBI" id="CHEBI:57926"/>
        <dbReference type="EC" id="4.3.1.19"/>
    </reaction>
</comment>
<dbReference type="OrthoDB" id="9811476at2"/>
<dbReference type="InterPro" id="IPR044561">
    <property type="entry name" value="ACT_ThrD-II-like"/>
</dbReference>
<evidence type="ECO:0000256" key="7">
    <source>
        <dbReference type="RuleBase" id="RU363083"/>
    </source>
</evidence>
<evidence type="ECO:0000256" key="3">
    <source>
        <dbReference type="ARBA" id="ARBA00010869"/>
    </source>
</evidence>
<protein>
    <recommendedName>
        <fullName evidence="7">L-threonine dehydratase catabolic TdcB</fullName>
        <ecNumber evidence="7">4.3.1.19</ecNumber>
    </recommendedName>
    <alternativeName>
        <fullName evidence="7">Threonine deaminase</fullName>
    </alternativeName>
</protein>
<dbReference type="NCBIfam" id="TIGR01127">
    <property type="entry name" value="ilvA_1Cterm"/>
    <property type="match status" value="1"/>
</dbReference>
<evidence type="ECO:0000313" key="10">
    <source>
        <dbReference type="Proteomes" id="UP000199158"/>
    </source>
</evidence>
<keyword evidence="10" id="KW-1185">Reference proteome</keyword>
<dbReference type="STRING" id="474960.SAMN05216180_0204"/>
<dbReference type="GO" id="GO:0009097">
    <property type="term" value="P:isoleucine biosynthetic process"/>
    <property type="evidence" value="ECO:0007669"/>
    <property type="project" value="TreeGrafter"/>
</dbReference>
<dbReference type="Pfam" id="PF00291">
    <property type="entry name" value="PALP"/>
    <property type="match status" value="1"/>
</dbReference>
<dbReference type="Gene3D" id="3.40.50.1100">
    <property type="match status" value="2"/>
</dbReference>
<dbReference type="GO" id="GO:0070689">
    <property type="term" value="P:L-threonine catabolic process to propionate"/>
    <property type="evidence" value="ECO:0007669"/>
    <property type="project" value="UniProtKB-UniPathway"/>
</dbReference>
<comment type="subunit">
    <text evidence="7">In the native structure, TdcB is in a dimeric form, whereas in the TdcB-AMP complex, it exists in a tetrameric form (dimer of dimers).</text>
</comment>
<dbReference type="InterPro" id="IPR036052">
    <property type="entry name" value="TrpB-like_PALP_sf"/>
</dbReference>
<proteinExistence type="inferred from homology"/>
<organism evidence="9 10">
    <name type="scientific">Hydrogenoanaerobacterium saccharovorans</name>
    <dbReference type="NCBI Taxonomy" id="474960"/>
    <lineage>
        <taxon>Bacteria</taxon>
        <taxon>Bacillati</taxon>
        <taxon>Bacillota</taxon>
        <taxon>Clostridia</taxon>
        <taxon>Eubacteriales</taxon>
        <taxon>Oscillospiraceae</taxon>
        <taxon>Hydrogenoanaerobacterium</taxon>
    </lineage>
</organism>
<dbReference type="GO" id="GO:0006565">
    <property type="term" value="P:L-serine catabolic process"/>
    <property type="evidence" value="ECO:0007669"/>
    <property type="project" value="TreeGrafter"/>
</dbReference>
<dbReference type="PANTHER" id="PTHR48078:SF6">
    <property type="entry name" value="L-THREONINE DEHYDRATASE CATABOLIC TDCB"/>
    <property type="match status" value="1"/>
</dbReference>
<dbReference type="PANTHER" id="PTHR48078">
    <property type="entry name" value="THREONINE DEHYDRATASE, MITOCHONDRIAL-RELATED"/>
    <property type="match status" value="1"/>
</dbReference>
<reference evidence="9 10" key="1">
    <citation type="submission" date="2016-10" db="EMBL/GenBank/DDBJ databases">
        <authorList>
            <person name="de Groot N.N."/>
        </authorList>
    </citation>
    <scope>NUCLEOTIDE SEQUENCE [LARGE SCALE GENOMIC DNA]</scope>
    <source>
        <strain evidence="9 10">CGMCC 1.5070</strain>
    </source>
</reference>
<dbReference type="Proteomes" id="UP000199158">
    <property type="component" value="Unassembled WGS sequence"/>
</dbReference>
<evidence type="ECO:0000256" key="5">
    <source>
        <dbReference type="ARBA" id="ARBA00023239"/>
    </source>
</evidence>
<dbReference type="SUPFAM" id="SSF53686">
    <property type="entry name" value="Tryptophan synthase beta subunit-like PLP-dependent enzymes"/>
    <property type="match status" value="1"/>
</dbReference>
<dbReference type="InterPro" id="IPR050147">
    <property type="entry name" value="Ser/Thr_Dehydratase"/>
</dbReference>
<dbReference type="RefSeq" id="WP_092750778.1">
    <property type="nucleotide sequence ID" value="NZ_FOCG01000001.1"/>
</dbReference>
<comment type="function">
    <text evidence="6 7">Catalyzes the anaerobic formation of alpha-ketobutyrate and ammonia from threonine in a two-step reaction. The first step involved a dehydration of threonine and a production of enamine intermediates (aminocrotonate), which tautomerizes to its imine form (iminobutyrate). Both intermediates are unstable and short-lived. The second step is the nonenzymatic hydrolysis of the enamine/imine intermediates to form 2-ketobutyrate and free ammonia. In the low water environment of the cell, the second step is accelerated by RidA.</text>
</comment>
<evidence type="ECO:0000256" key="6">
    <source>
        <dbReference type="ARBA" id="ARBA00025527"/>
    </source>
</evidence>
<feature type="domain" description="Tryptophan synthase beta chain-like PALP" evidence="8">
    <location>
        <begin position="17"/>
        <end position="302"/>
    </location>
</feature>
<dbReference type="FunFam" id="3.40.50.1100:FF:000007">
    <property type="entry name" value="L-threonine dehydratase catabolic TdcB"/>
    <property type="match status" value="1"/>
</dbReference>
<dbReference type="EC" id="4.3.1.19" evidence="7"/>
<dbReference type="InterPro" id="IPR005789">
    <property type="entry name" value="Thr_deHydtase_catblc"/>
</dbReference>
<dbReference type="CDD" id="cd01562">
    <property type="entry name" value="Thr-dehyd"/>
    <property type="match status" value="1"/>
</dbReference>
<dbReference type="AlphaFoldDB" id="A0A1H7YRE3"/>
<dbReference type="GO" id="GO:0003941">
    <property type="term" value="F:L-serine ammonia-lyase activity"/>
    <property type="evidence" value="ECO:0007669"/>
    <property type="project" value="TreeGrafter"/>
</dbReference>
<sequence length="400" mass="42827">MTVKEVESAAERLKYIVHHTPVNSSRTFSEMSGTELFIKCENLQKTGSFKVRGAYNKLAKMAEKGETDSVVSSSAGNHAQGVAYAASARRMNATIVMPRSTPIAKVAATSGYGANVVLHGDCYDDAYQKALEIQQETGAVFVHPFDDEDVIAGQGTVALEIFKDIPTVDAVLIPAGGGGLLAGMACYIKQINPRVKVIGVQAQGANAIVQSFQAKSHLSTETSFTIADGISVKVPGKTTTELINSYVDEMVTVTDEEIADAILLLLERTKMLVEPAGAASLAAALHKKINLNGQRVVCVLSGGNIDVSFIHKIVEKGLITRGRQLKFGTVMLDIPGSLQHFSAIVASCGANIIMVQYDRLHADLRLNEAILHIVCEVSGTKHGQDVIEKLAQNGYKVFLE</sequence>
<gene>
    <name evidence="9" type="ORF">SAMN05216180_0204</name>
</gene>
<dbReference type="UniPathway" id="UPA00052">
    <property type="reaction ID" value="UER00507"/>
</dbReference>
<dbReference type="GO" id="GO:0000166">
    <property type="term" value="F:nucleotide binding"/>
    <property type="evidence" value="ECO:0007669"/>
    <property type="project" value="UniProtKB-KW"/>
</dbReference>
<dbReference type="CDD" id="cd04886">
    <property type="entry name" value="ACT_ThrD-II-like"/>
    <property type="match status" value="1"/>
</dbReference>
<accession>A0A1H7YRE3</accession>
<keyword evidence="7" id="KW-0547">Nucleotide-binding</keyword>
<evidence type="ECO:0000256" key="4">
    <source>
        <dbReference type="ARBA" id="ARBA00022898"/>
    </source>
</evidence>
<comment type="cofactor">
    <cofactor evidence="2 7">
        <name>pyridoxal 5'-phosphate</name>
        <dbReference type="ChEBI" id="CHEBI:597326"/>
    </cofactor>
</comment>
<dbReference type="InterPro" id="IPR001926">
    <property type="entry name" value="TrpB-like_PALP"/>
</dbReference>
<evidence type="ECO:0000313" key="9">
    <source>
        <dbReference type="EMBL" id="SEM48802.1"/>
    </source>
</evidence>
<evidence type="ECO:0000256" key="1">
    <source>
        <dbReference type="ARBA" id="ARBA00001274"/>
    </source>
</evidence>
<comment type="similarity">
    <text evidence="3 7">Belongs to the serine/threonine dehydratase family.</text>
</comment>
<evidence type="ECO:0000256" key="2">
    <source>
        <dbReference type="ARBA" id="ARBA00001933"/>
    </source>
</evidence>
<keyword evidence="5 7" id="KW-0456">Lyase</keyword>
<dbReference type="EMBL" id="FOCG01000001">
    <property type="protein sequence ID" value="SEM48802.1"/>
    <property type="molecule type" value="Genomic_DNA"/>
</dbReference>
<keyword evidence="4 7" id="KW-0663">Pyridoxal phosphate</keyword>